<keyword evidence="2" id="KW-1185">Reference proteome</keyword>
<dbReference type="Proteomes" id="UP000054874">
    <property type="component" value="Unassembled WGS sequence"/>
</dbReference>
<name>A0A0V8QAM8_9FIRM</name>
<gene>
    <name evidence="1" type="ORF">ASU35_04320</name>
</gene>
<dbReference type="EMBL" id="LNAM01000208">
    <property type="protein sequence ID" value="KSV57637.1"/>
    <property type="molecule type" value="Genomic_DNA"/>
</dbReference>
<protein>
    <recommendedName>
        <fullName evidence="3">Antitoxin</fullName>
    </recommendedName>
</protein>
<evidence type="ECO:0008006" key="3">
    <source>
        <dbReference type="Google" id="ProtNLM"/>
    </source>
</evidence>
<evidence type="ECO:0000313" key="1">
    <source>
        <dbReference type="EMBL" id="KSV57637.1"/>
    </source>
</evidence>
<organism evidence="1 2">
    <name type="scientific">Acetivibrio ethanolgignens</name>
    <dbReference type="NCBI Taxonomy" id="290052"/>
    <lineage>
        <taxon>Bacteria</taxon>
        <taxon>Bacillati</taxon>
        <taxon>Bacillota</taxon>
        <taxon>Clostridia</taxon>
        <taxon>Eubacteriales</taxon>
        <taxon>Oscillospiraceae</taxon>
        <taxon>Acetivibrio</taxon>
    </lineage>
</organism>
<reference evidence="1 2" key="1">
    <citation type="submission" date="2015-11" db="EMBL/GenBank/DDBJ databases">
        <title>Butyribacter intestini gen. nov., sp. nov., a butyric acid-producing bacterium of the family Lachnospiraceae isolated from the human faeces.</title>
        <authorList>
            <person name="Zou Y."/>
            <person name="Xue W."/>
            <person name="Luo G."/>
            <person name="Lv M."/>
        </authorList>
    </citation>
    <scope>NUCLEOTIDE SEQUENCE [LARGE SCALE GENOMIC DNA]</scope>
    <source>
        <strain evidence="1 2">ACET-33324</strain>
    </source>
</reference>
<comment type="caution">
    <text evidence="1">The sequence shown here is derived from an EMBL/GenBank/DDBJ whole genome shotgun (WGS) entry which is preliminary data.</text>
</comment>
<dbReference type="AlphaFoldDB" id="A0A0V8QAM8"/>
<dbReference type="RefSeq" id="WP_058354133.1">
    <property type="nucleotide sequence ID" value="NZ_CABMMD010000208.1"/>
</dbReference>
<sequence length="81" mass="9116">MGKVPEYNLRAINKYNAKFDRIAVNLPKGTKERIKELTGKSCNAYLSELALADLERLENLAGIEPEQSEQLGNFSDVPFMN</sequence>
<accession>A0A0V8QAM8</accession>
<evidence type="ECO:0000313" key="2">
    <source>
        <dbReference type="Proteomes" id="UP000054874"/>
    </source>
</evidence>
<dbReference type="STRING" id="290052.ASU35_04320"/>
<proteinExistence type="predicted"/>